<dbReference type="InterPro" id="IPR016040">
    <property type="entry name" value="NAD(P)-bd_dom"/>
</dbReference>
<dbReference type="PANTHER" id="PTHR43162">
    <property type="match status" value="1"/>
</dbReference>
<dbReference type="RefSeq" id="WP_135949345.1">
    <property type="nucleotide sequence ID" value="NZ_SRYO01000004.1"/>
</dbReference>
<accession>A0A4S2DAY6</accession>
<name>A0A4S2DAY6_9MICO</name>
<evidence type="ECO:0000313" key="3">
    <source>
        <dbReference type="Proteomes" id="UP000309893"/>
    </source>
</evidence>
<dbReference type="InterPro" id="IPR036291">
    <property type="entry name" value="NAD(P)-bd_dom_sf"/>
</dbReference>
<evidence type="ECO:0000313" key="2">
    <source>
        <dbReference type="EMBL" id="TGY37744.1"/>
    </source>
</evidence>
<proteinExistence type="predicted"/>
<gene>
    <name evidence="2" type="ORF">E5344_08665</name>
</gene>
<evidence type="ECO:0000259" key="1">
    <source>
        <dbReference type="Pfam" id="PF13460"/>
    </source>
</evidence>
<dbReference type="Pfam" id="PF13460">
    <property type="entry name" value="NAD_binding_10"/>
    <property type="match status" value="1"/>
</dbReference>
<dbReference type="EMBL" id="SRYO01000004">
    <property type="protein sequence ID" value="TGY37744.1"/>
    <property type="molecule type" value="Genomic_DNA"/>
</dbReference>
<dbReference type="SUPFAM" id="SSF51735">
    <property type="entry name" value="NAD(P)-binding Rossmann-fold domains"/>
    <property type="match status" value="1"/>
</dbReference>
<dbReference type="InterPro" id="IPR051604">
    <property type="entry name" value="Ergot_Alk_Oxidoreductase"/>
</dbReference>
<feature type="domain" description="NAD(P)-binding" evidence="1">
    <location>
        <begin position="7"/>
        <end position="178"/>
    </location>
</feature>
<dbReference type="OrthoDB" id="5180065at2"/>
<dbReference type="PANTHER" id="PTHR43162:SF1">
    <property type="entry name" value="PRESTALK A DIFFERENTIATION PROTEIN A"/>
    <property type="match status" value="1"/>
</dbReference>
<organism evidence="2 3">
    <name type="scientific">Microbacterium laevaniformans</name>
    <dbReference type="NCBI Taxonomy" id="36807"/>
    <lineage>
        <taxon>Bacteria</taxon>
        <taxon>Bacillati</taxon>
        <taxon>Actinomycetota</taxon>
        <taxon>Actinomycetes</taxon>
        <taxon>Micrococcales</taxon>
        <taxon>Microbacteriaceae</taxon>
        <taxon>Microbacterium</taxon>
    </lineage>
</organism>
<reference evidence="2 3" key="1">
    <citation type="submission" date="2019-04" db="EMBL/GenBank/DDBJ databases">
        <title>Microbes associate with the intestines of laboratory mice.</title>
        <authorList>
            <person name="Navarre W."/>
            <person name="Wong E."/>
            <person name="Huang K."/>
            <person name="Tropini C."/>
            <person name="Ng K."/>
            <person name="Yu B."/>
        </authorList>
    </citation>
    <scope>NUCLEOTIDE SEQUENCE [LARGE SCALE GENOMIC DNA]</scope>
    <source>
        <strain evidence="2 3">NM46_B2-13</strain>
    </source>
</reference>
<comment type="caution">
    <text evidence="2">The sequence shown here is derived from an EMBL/GenBank/DDBJ whole genome shotgun (WGS) entry which is preliminary data.</text>
</comment>
<sequence>MTVVVFGASGAVGGAVLAGLRERGADVRATSRRPDALVVPPGVPVAAADLNDPRSLGAAVSGAERVFLYADVDDPEAVALEVAASGVRHVVLLSSSSVTSPDASSDFNASRFLRVERAIRESGVDYTFVRPGGFASNAARWRWGIASDGAVAFPYPDAVQAPIHEADIADVAVAALTTDALIGGAPVLSGPARLSLREQVAVIGAEIGRDLVVVEQTEEEAAAMLSPHVPEPWVRQIIKDWREAVGAVPDISDEYTRITGRPARSFRTWVRDNVDLFR</sequence>
<dbReference type="Gene3D" id="3.40.50.720">
    <property type="entry name" value="NAD(P)-binding Rossmann-like Domain"/>
    <property type="match status" value="1"/>
</dbReference>
<dbReference type="AlphaFoldDB" id="A0A4S2DAY6"/>
<dbReference type="Proteomes" id="UP000309893">
    <property type="component" value="Unassembled WGS sequence"/>
</dbReference>
<protein>
    <submittedName>
        <fullName evidence="2">Nucleoside-diphosphate sugar epimerase</fullName>
    </submittedName>
</protein>